<dbReference type="CDD" id="cd06433">
    <property type="entry name" value="GT_2_WfgS_like"/>
    <property type="match status" value="1"/>
</dbReference>
<dbReference type="InterPro" id="IPR001173">
    <property type="entry name" value="Glyco_trans_2-like"/>
</dbReference>
<dbReference type="Proteomes" id="UP000290204">
    <property type="component" value="Unassembled WGS sequence"/>
</dbReference>
<evidence type="ECO:0000313" key="2">
    <source>
        <dbReference type="EMBL" id="RXK57429.1"/>
    </source>
</evidence>
<name>A0A4Q1CDQ1_9BACT</name>
<dbReference type="RefSeq" id="WP_129132949.1">
    <property type="nucleotide sequence ID" value="NZ_SDHW01000011.1"/>
</dbReference>
<protein>
    <submittedName>
        <fullName evidence="2">Glycosyltransferase</fullName>
    </submittedName>
</protein>
<sequence>MSAITLSIITVNYNNREGLAKTIASVGGQLYKDYEYIVIDGGSTDGSRELLEENKHLIGYAVSEKDCGIYHAMNKGIARARGTYIQFLNAGDVYNSKDSLQVFFKANPVAEIVYADYTDAATGELYRMPETLSFRFFYRQSLNHQATLIQRSLFERFELYNENSPIIADWEFFIRSIVLHSASTQYIAQPFIRFDFGDSMSNNPANLDKINRRRTEVLQQHFPLLVKDMEYIDAIEQSTTFKLLRRITKLKSFFSK</sequence>
<evidence type="ECO:0000313" key="3">
    <source>
        <dbReference type="Proteomes" id="UP000290204"/>
    </source>
</evidence>
<proteinExistence type="predicted"/>
<dbReference type="Pfam" id="PF00535">
    <property type="entry name" value="Glycos_transf_2"/>
    <property type="match status" value="1"/>
</dbReference>
<reference evidence="2 3" key="1">
    <citation type="submission" date="2019-01" db="EMBL/GenBank/DDBJ databases">
        <title>Lacibacter sp. strain TTM-7.</title>
        <authorList>
            <person name="Chen W.-M."/>
        </authorList>
    </citation>
    <scope>NUCLEOTIDE SEQUENCE [LARGE SCALE GENOMIC DNA]</scope>
    <source>
        <strain evidence="2 3">TTM-7</strain>
    </source>
</reference>
<dbReference type="InterPro" id="IPR029044">
    <property type="entry name" value="Nucleotide-diphossugar_trans"/>
</dbReference>
<dbReference type="OrthoDB" id="9788101at2"/>
<dbReference type="PANTHER" id="PTHR22916:SF67">
    <property type="entry name" value="COLANIC ACID BIOSYNTHESIS GLYCOSYL TRANSFERASE WCAE-RELATED"/>
    <property type="match status" value="1"/>
</dbReference>
<dbReference type="Gene3D" id="3.90.550.10">
    <property type="entry name" value="Spore Coat Polysaccharide Biosynthesis Protein SpsA, Chain A"/>
    <property type="match status" value="1"/>
</dbReference>
<comment type="caution">
    <text evidence="2">The sequence shown here is derived from an EMBL/GenBank/DDBJ whole genome shotgun (WGS) entry which is preliminary data.</text>
</comment>
<evidence type="ECO:0000259" key="1">
    <source>
        <dbReference type="Pfam" id="PF00535"/>
    </source>
</evidence>
<dbReference type="SUPFAM" id="SSF53448">
    <property type="entry name" value="Nucleotide-diphospho-sugar transferases"/>
    <property type="match status" value="1"/>
</dbReference>
<accession>A0A4Q1CDQ1</accession>
<gene>
    <name evidence="2" type="ORF">ESA94_21085</name>
</gene>
<organism evidence="2 3">
    <name type="scientific">Lacibacter luteus</name>
    <dbReference type="NCBI Taxonomy" id="2508719"/>
    <lineage>
        <taxon>Bacteria</taxon>
        <taxon>Pseudomonadati</taxon>
        <taxon>Bacteroidota</taxon>
        <taxon>Chitinophagia</taxon>
        <taxon>Chitinophagales</taxon>
        <taxon>Chitinophagaceae</taxon>
        <taxon>Lacibacter</taxon>
    </lineage>
</organism>
<feature type="domain" description="Glycosyltransferase 2-like" evidence="1">
    <location>
        <begin position="7"/>
        <end position="103"/>
    </location>
</feature>
<keyword evidence="2" id="KW-0808">Transferase</keyword>
<keyword evidence="3" id="KW-1185">Reference proteome</keyword>
<dbReference type="PANTHER" id="PTHR22916">
    <property type="entry name" value="GLYCOSYLTRANSFERASE"/>
    <property type="match status" value="1"/>
</dbReference>
<dbReference type="GO" id="GO:0016758">
    <property type="term" value="F:hexosyltransferase activity"/>
    <property type="evidence" value="ECO:0007669"/>
    <property type="project" value="UniProtKB-ARBA"/>
</dbReference>
<dbReference type="AlphaFoldDB" id="A0A4Q1CDQ1"/>
<dbReference type="EMBL" id="SDHW01000011">
    <property type="protein sequence ID" value="RXK57429.1"/>
    <property type="molecule type" value="Genomic_DNA"/>
</dbReference>